<keyword evidence="1 3" id="KW-0853">WD repeat</keyword>
<dbReference type="SUPFAM" id="SSF50978">
    <property type="entry name" value="WD40 repeat-like"/>
    <property type="match status" value="1"/>
</dbReference>
<feature type="compositionally biased region" description="Low complexity" evidence="4">
    <location>
        <begin position="1016"/>
        <end position="1028"/>
    </location>
</feature>
<evidence type="ECO:0000256" key="3">
    <source>
        <dbReference type="PROSITE-ProRule" id="PRU00221"/>
    </source>
</evidence>
<evidence type="ECO:0000313" key="6">
    <source>
        <dbReference type="Proteomes" id="UP000232323"/>
    </source>
</evidence>
<accession>A0A250XAZ4</accession>
<feature type="compositionally biased region" description="Polar residues" evidence="4">
    <location>
        <begin position="1416"/>
        <end position="1432"/>
    </location>
</feature>
<feature type="region of interest" description="Disordered" evidence="4">
    <location>
        <begin position="1458"/>
        <end position="1504"/>
    </location>
</feature>
<sequence length="1592" mass="172236">MSGRAFYSQQLPPFDANSMQQRYINQMQGVQMNTVQIDNSDDNYLRLPQLQGRPTAPSAASFDNSNMQQNSPPPPKMYQVSQPATAYSQQTAVNSRQQPAALLNNNLPQPAASAAQHMMSTALQPLQHQPQHGSIVQSLPSSQQPTGGLPGPPQQQSDATPFLQSQPQQKPADHVGSAAGVMMAHGGVSWDQQAASQQQSYQGQVPTAFQQGLHQGQQPISFSMHLPYLQQALGPMPSNNQQPYLQQALGPMPSNNHLLPPLNQAQLELKSVPQNGYMGGLTMPAAAAIAHGPYSVEVGQVGGMIPSAAPANYYPHQSGPAGGVIGHLYPSGLGVMPPPPHVVLPPEQQLQQYMPESYPLVAGPAVIPGYPGVNHNAQRLRFDGTVISEEVSEGLQHDDLITQQEQRHATYGPYYTKPIPPSILGVTINRSDVFKVHTIDHDDLLGLLQHDHLLSNPVVRVHVLDPNTGSYMRNLAEPGTVMDPAAQSHMLEFAGRPHMLTLNNDSSQPSPAVQEYIPPIQTMPFDLLVRPDIKNSGRWEEMLQIDEAIERLVALDALILFEVLQPVITYRRYEKHKKEYDGGVHRIAWGFLKVAGPGGKPLLGRLQLQLYKYRCTSGVLGFNIKPPPGYGPQTPFYAFSTWQALMTERSATNILYKAAGPSVSKYPGTLTVTIDAVERPPPSVTVTDPFQGIRPKLPAGYGSGFETGSQPLEAILPTGDLVGPGGLATVQGLPGWQVPTQEELTRHENYRALGEQCEAPNSVVQKFSTSACGASALCFSHSGTYLAAACGDPNNVFRIIFWNILTGSAMTKLHHAHNDFVYDLQWSDKDDAMLSSSSDGTAKIWELNHYSRVTKSIKPKALRHATYVYAALVSLEAHATYVYAALFHPSQRTHPFIVTGCHDGALRVWSRSSGIMLVAVRDDGLSGRINSVSFDLQGTRLYAADNHGGLVEFSFDGSAAHASLKEETEMPQEVSQVKNEPSLDAPSNVMNLNIKEDGLQRGDVQPAAGGGEQLPEEQQQQQQQKPLAGSDGLPIHHKPLPPSESILRRQRTCEEFRGLFITHLFLSPNGHRLGVLTKRNVLAAVDTKTLLTVAEYDGGVRCKSSPIRPTFTPDGNYVVSGSEDGRCFLWSVDGGASPIHLPRFTLGGETVLCIAWNNIFNVAAICGYASWAPVALLAYDKSKPRMLLPARHTPDPLDGDNSKKKSKAVHRPSHKKWELPDRLTPEMVKRMLTDLRSDALKRNIIKGPQDPLGDKLAVKSSALLTAFPPAAVAEEIHSVEQELKDRQQQQQQQSLGVKEPREPDMDNRNDAARRASTEAQVPWRRDEIRVASPDDEGLGGEGSPVVRYNSFGPDSEFSDTRQDSSRQQGSMLNHSTTAAAHTAGSSSQSLKEQPLSRAAEQQLHGGGERRQVPPQEIQSSKPLDRYNPTNLDAVQHDPHLLESSSTSQIEKMILEPRSAASNSSGIIPLPPPGPVQQPVPGSSSTASHPDHTGNAVDRGTDGKHGLAGEEVERLARAGGAMVVAGPGSTVVAGAGSTVVMTAGAQVIDVGARQAQEQRQAAQVAASTVVGGDPYKLNLEGPLVKQAVVVEGA</sequence>
<feature type="compositionally biased region" description="Polar residues" evidence="4">
    <location>
        <begin position="61"/>
        <end position="70"/>
    </location>
</feature>
<feature type="compositionally biased region" description="Polar residues" evidence="4">
    <location>
        <begin position="158"/>
        <end position="169"/>
    </location>
</feature>
<dbReference type="InterPro" id="IPR019775">
    <property type="entry name" value="WD40_repeat_CS"/>
</dbReference>
<feature type="repeat" description="WD" evidence="3">
    <location>
        <begin position="1111"/>
        <end position="1133"/>
    </location>
</feature>
<dbReference type="PROSITE" id="PS50082">
    <property type="entry name" value="WD_REPEATS_2"/>
    <property type="match status" value="3"/>
</dbReference>
<dbReference type="InterPro" id="IPR015943">
    <property type="entry name" value="WD40/YVTN_repeat-like_dom_sf"/>
</dbReference>
<dbReference type="Gene3D" id="2.130.10.10">
    <property type="entry name" value="YVTN repeat-like/Quinoprotein amine dehydrogenase"/>
    <property type="match status" value="1"/>
</dbReference>
<dbReference type="InterPro" id="IPR001680">
    <property type="entry name" value="WD40_rpt"/>
</dbReference>
<feature type="compositionally biased region" description="Basic and acidic residues" evidence="4">
    <location>
        <begin position="1192"/>
        <end position="1203"/>
    </location>
</feature>
<dbReference type="Proteomes" id="UP000232323">
    <property type="component" value="Unassembled WGS sequence"/>
</dbReference>
<name>A0A250XAZ4_9CHLO</name>
<feature type="region of interest" description="Disordered" evidence="4">
    <location>
        <begin position="125"/>
        <end position="176"/>
    </location>
</feature>
<feature type="region of interest" description="Disordered" evidence="4">
    <location>
        <begin position="1001"/>
        <end position="1045"/>
    </location>
</feature>
<feature type="region of interest" description="Disordered" evidence="4">
    <location>
        <begin position="964"/>
        <end position="988"/>
    </location>
</feature>
<evidence type="ECO:0000256" key="2">
    <source>
        <dbReference type="ARBA" id="ARBA00022737"/>
    </source>
</evidence>
<feature type="compositionally biased region" description="Polar residues" evidence="4">
    <location>
        <begin position="79"/>
        <end position="95"/>
    </location>
</feature>
<dbReference type="GO" id="GO:0036064">
    <property type="term" value="C:ciliary basal body"/>
    <property type="evidence" value="ECO:0007669"/>
    <property type="project" value="TreeGrafter"/>
</dbReference>
<feature type="region of interest" description="Disordered" evidence="4">
    <location>
        <begin position="1281"/>
        <end position="1445"/>
    </location>
</feature>
<feature type="compositionally biased region" description="Basic residues" evidence="4">
    <location>
        <begin position="1204"/>
        <end position="1214"/>
    </location>
</feature>
<dbReference type="PROSITE" id="PS00678">
    <property type="entry name" value="WD_REPEATS_1"/>
    <property type="match status" value="1"/>
</dbReference>
<feature type="compositionally biased region" description="Low complexity" evidence="4">
    <location>
        <begin position="1374"/>
        <end position="1387"/>
    </location>
</feature>
<dbReference type="OrthoDB" id="548844at2759"/>
<evidence type="ECO:0000313" key="5">
    <source>
        <dbReference type="EMBL" id="GAX80226.1"/>
    </source>
</evidence>
<dbReference type="InterPro" id="IPR036322">
    <property type="entry name" value="WD40_repeat_dom_sf"/>
</dbReference>
<gene>
    <name evidence="5" type="ORF">CEUSTIGMA_g7664.t1</name>
</gene>
<organism evidence="5 6">
    <name type="scientific">Chlamydomonas eustigma</name>
    <dbReference type="NCBI Taxonomy" id="1157962"/>
    <lineage>
        <taxon>Eukaryota</taxon>
        <taxon>Viridiplantae</taxon>
        <taxon>Chlorophyta</taxon>
        <taxon>core chlorophytes</taxon>
        <taxon>Chlorophyceae</taxon>
        <taxon>CS clade</taxon>
        <taxon>Chlamydomonadales</taxon>
        <taxon>Chlamydomonadaceae</taxon>
        <taxon>Chlamydomonas</taxon>
    </lineage>
</organism>
<evidence type="ECO:0000256" key="4">
    <source>
        <dbReference type="SAM" id="MobiDB-lite"/>
    </source>
</evidence>
<feature type="repeat" description="WD" evidence="3">
    <location>
        <begin position="875"/>
        <end position="919"/>
    </location>
</feature>
<feature type="region of interest" description="Disordered" evidence="4">
    <location>
        <begin position="46"/>
        <end position="95"/>
    </location>
</feature>
<keyword evidence="2" id="KW-0677">Repeat</keyword>
<dbReference type="InterPro" id="IPR052803">
    <property type="entry name" value="Cilium-Associated_Jouberin"/>
</dbReference>
<evidence type="ECO:0000256" key="1">
    <source>
        <dbReference type="ARBA" id="ARBA00022574"/>
    </source>
</evidence>
<dbReference type="SMART" id="SM00320">
    <property type="entry name" value="WD40"/>
    <property type="match status" value="4"/>
</dbReference>
<dbReference type="STRING" id="1157962.A0A250XAZ4"/>
<dbReference type="PANTHER" id="PTHR44499">
    <property type="entry name" value="JOUBERIN"/>
    <property type="match status" value="1"/>
</dbReference>
<keyword evidence="6" id="KW-1185">Reference proteome</keyword>
<dbReference type="PROSITE" id="PS50294">
    <property type="entry name" value="WD_REPEATS_REGION"/>
    <property type="match status" value="1"/>
</dbReference>
<dbReference type="PANTHER" id="PTHR44499:SF1">
    <property type="entry name" value="JOUBERIN"/>
    <property type="match status" value="1"/>
</dbReference>
<dbReference type="Pfam" id="PF00400">
    <property type="entry name" value="WD40"/>
    <property type="match status" value="3"/>
</dbReference>
<proteinExistence type="predicted"/>
<feature type="compositionally biased region" description="Basic and acidic residues" evidence="4">
    <location>
        <begin position="1298"/>
        <end position="1316"/>
    </location>
</feature>
<reference evidence="5 6" key="1">
    <citation type="submission" date="2017-08" db="EMBL/GenBank/DDBJ databases">
        <title>Acidophilic green algal genome provides insights into adaptation to an acidic environment.</title>
        <authorList>
            <person name="Hirooka S."/>
            <person name="Hirose Y."/>
            <person name="Kanesaki Y."/>
            <person name="Higuchi S."/>
            <person name="Fujiwara T."/>
            <person name="Onuma R."/>
            <person name="Era A."/>
            <person name="Ohbayashi R."/>
            <person name="Uzuka A."/>
            <person name="Nozaki H."/>
            <person name="Yoshikawa H."/>
            <person name="Miyagishima S.Y."/>
        </authorList>
    </citation>
    <scope>NUCLEOTIDE SEQUENCE [LARGE SCALE GENOMIC DNA]</scope>
    <source>
        <strain evidence="5 6">NIES-2499</strain>
    </source>
</reference>
<feature type="region of interest" description="Disordered" evidence="4">
    <location>
        <begin position="1191"/>
        <end position="1214"/>
    </location>
</feature>
<protein>
    <submittedName>
        <fullName evidence="5">Uncharacterized protein</fullName>
    </submittedName>
</protein>
<comment type="caution">
    <text evidence="5">The sequence shown here is derived from an EMBL/GenBank/DDBJ whole genome shotgun (WGS) entry which is preliminary data.</text>
</comment>
<feature type="compositionally biased region" description="Polar residues" evidence="4">
    <location>
        <begin position="125"/>
        <end position="139"/>
    </location>
</feature>
<feature type="repeat" description="WD" evidence="3">
    <location>
        <begin position="814"/>
        <end position="855"/>
    </location>
</feature>
<feature type="compositionally biased region" description="Pro residues" evidence="4">
    <location>
        <begin position="1468"/>
        <end position="1477"/>
    </location>
</feature>
<dbReference type="GO" id="GO:0044458">
    <property type="term" value="P:motile cilium assembly"/>
    <property type="evidence" value="ECO:0007669"/>
    <property type="project" value="TreeGrafter"/>
</dbReference>
<dbReference type="EMBL" id="BEGY01000050">
    <property type="protein sequence ID" value="GAX80226.1"/>
    <property type="molecule type" value="Genomic_DNA"/>
</dbReference>